<sequence length="228" mass="25549">MKNKLQQLEQVLPPAVAAAVLTEVPTILRLNVEKNVCPRVEHIKAKFPQRPVEELVLEAPGLVGFTTSSLQKRLDQLSTLLPSRAAEDIVCEYPAIIVRNIEHGLTNKVNHLNQLLGLSDEDGKCFWANNPRVVSFGYNQYGRILYQQQQSEMCLSENDLYEIVDTSIDEYEGKNPGYHQFLVDQLGIHSLLLDEEDGSNICNAPSAAQLESVLARAWKIQVEGVNQK</sequence>
<evidence type="ECO:0000313" key="1">
    <source>
        <dbReference type="EMBL" id="CAD9865428.1"/>
    </source>
</evidence>
<gene>
    <name evidence="1" type="ORF">FJAP1339_LOCUS7000</name>
</gene>
<dbReference type="AlphaFoldDB" id="A0A7S2XXQ4"/>
<proteinExistence type="predicted"/>
<dbReference type="Gene3D" id="1.25.70.10">
    <property type="entry name" value="Transcription termination factor 3, mitochondrial"/>
    <property type="match status" value="1"/>
</dbReference>
<dbReference type="EMBL" id="HBHR01014148">
    <property type="protein sequence ID" value="CAD9865428.1"/>
    <property type="molecule type" value="Transcribed_RNA"/>
</dbReference>
<reference evidence="1" key="1">
    <citation type="submission" date="2021-01" db="EMBL/GenBank/DDBJ databases">
        <authorList>
            <person name="Corre E."/>
            <person name="Pelletier E."/>
            <person name="Niang G."/>
            <person name="Scheremetjew M."/>
            <person name="Finn R."/>
            <person name="Kale V."/>
            <person name="Holt S."/>
            <person name="Cochrane G."/>
            <person name="Meng A."/>
            <person name="Brown T."/>
            <person name="Cohen L."/>
        </authorList>
    </citation>
    <scope>NUCLEOTIDE SEQUENCE</scope>
    <source>
        <strain evidence="1">CCMP1661</strain>
    </source>
</reference>
<protein>
    <submittedName>
        <fullName evidence="1">Uncharacterized protein</fullName>
    </submittedName>
</protein>
<dbReference type="InterPro" id="IPR038538">
    <property type="entry name" value="MTERF_sf"/>
</dbReference>
<name>A0A7S2XXQ4_9STRA</name>
<accession>A0A7S2XXQ4</accession>
<organism evidence="1">
    <name type="scientific">Fibrocapsa japonica</name>
    <dbReference type="NCBI Taxonomy" id="94617"/>
    <lineage>
        <taxon>Eukaryota</taxon>
        <taxon>Sar</taxon>
        <taxon>Stramenopiles</taxon>
        <taxon>Ochrophyta</taxon>
        <taxon>Raphidophyceae</taxon>
        <taxon>Chattonellales</taxon>
        <taxon>Chattonellaceae</taxon>
        <taxon>Fibrocapsa</taxon>
    </lineage>
</organism>